<name>A0AA88ARY3_FICCA</name>
<accession>A0AA88ARY3</accession>
<keyword evidence="2" id="KW-1185">Reference proteome</keyword>
<dbReference type="AlphaFoldDB" id="A0AA88ARY3"/>
<organism evidence="1 2">
    <name type="scientific">Ficus carica</name>
    <name type="common">Common fig</name>
    <dbReference type="NCBI Taxonomy" id="3494"/>
    <lineage>
        <taxon>Eukaryota</taxon>
        <taxon>Viridiplantae</taxon>
        <taxon>Streptophyta</taxon>
        <taxon>Embryophyta</taxon>
        <taxon>Tracheophyta</taxon>
        <taxon>Spermatophyta</taxon>
        <taxon>Magnoliopsida</taxon>
        <taxon>eudicotyledons</taxon>
        <taxon>Gunneridae</taxon>
        <taxon>Pentapetalae</taxon>
        <taxon>rosids</taxon>
        <taxon>fabids</taxon>
        <taxon>Rosales</taxon>
        <taxon>Moraceae</taxon>
        <taxon>Ficeae</taxon>
        <taxon>Ficus</taxon>
    </lineage>
</organism>
<protein>
    <submittedName>
        <fullName evidence="1">Uncharacterized protein</fullName>
    </submittedName>
</protein>
<sequence length="52" mass="6164">MRDGGRGDAWDLGKKKGGVWGSQFSRRVRERWCVEKESREEGKYVGFMKRDR</sequence>
<gene>
    <name evidence="1" type="ORF">TIFTF001_018445</name>
</gene>
<reference evidence="1" key="1">
    <citation type="submission" date="2023-07" db="EMBL/GenBank/DDBJ databases">
        <title>draft genome sequence of fig (Ficus carica).</title>
        <authorList>
            <person name="Takahashi T."/>
            <person name="Nishimura K."/>
        </authorList>
    </citation>
    <scope>NUCLEOTIDE SEQUENCE</scope>
</reference>
<proteinExistence type="predicted"/>
<dbReference type="EMBL" id="BTGU01000030">
    <property type="protein sequence ID" value="GMN49276.1"/>
    <property type="molecule type" value="Genomic_DNA"/>
</dbReference>
<evidence type="ECO:0000313" key="1">
    <source>
        <dbReference type="EMBL" id="GMN49276.1"/>
    </source>
</evidence>
<evidence type="ECO:0000313" key="2">
    <source>
        <dbReference type="Proteomes" id="UP001187192"/>
    </source>
</evidence>
<dbReference type="Proteomes" id="UP001187192">
    <property type="component" value="Unassembled WGS sequence"/>
</dbReference>
<comment type="caution">
    <text evidence="1">The sequence shown here is derived from an EMBL/GenBank/DDBJ whole genome shotgun (WGS) entry which is preliminary data.</text>
</comment>